<dbReference type="InterPro" id="IPR025736">
    <property type="entry name" value="PucR_C-HTH_dom"/>
</dbReference>
<accession>A0A848KWN8</accession>
<evidence type="ECO:0000313" key="5">
    <source>
        <dbReference type="EMBL" id="NMO02719.1"/>
    </source>
</evidence>
<dbReference type="Gene3D" id="1.10.10.2840">
    <property type="entry name" value="PucR C-terminal helix-turn-helix domain"/>
    <property type="match status" value="1"/>
</dbReference>
<dbReference type="InterPro" id="IPR042070">
    <property type="entry name" value="PucR_C-HTH_sf"/>
</dbReference>
<dbReference type="RefSeq" id="WP_170195230.1">
    <property type="nucleotide sequence ID" value="NZ_JABBNB010000016.1"/>
</dbReference>
<dbReference type="Pfam" id="PF14361">
    <property type="entry name" value="RsbRD_N"/>
    <property type="match status" value="1"/>
</dbReference>
<gene>
    <name evidence="5" type="ORF">HH308_16015</name>
</gene>
<evidence type="ECO:0000259" key="2">
    <source>
        <dbReference type="Pfam" id="PF13556"/>
    </source>
</evidence>
<feature type="domain" description="CdaR GGDEF-like" evidence="4">
    <location>
        <begin position="180"/>
        <end position="297"/>
    </location>
</feature>
<sequence length="430" mass="47244">MSSRAEIDEASASLMRTMTARLGEVTRVLQAALLTDIPELRGNAQLVELLHDSVEGNVATVFTAIQHGIPGDDVTAPTAALEYARRLAQHDVSPNALVRAYRLGQQELLRQVLAEIRARGMDPELALDTFETVNISASQYIDWVSEQVVGVYQTERDRWRENRDRVLAQRVREILSDGPTASIDELTTSLRYPFGHRHLAVIGWYSTNDHAGELIDVERFVVEAADKLGATARPMFIAQDRVTGIAWIPLHDRSSQSAVDKLVDVAGNRPHGLSLAIGEPLAGIAGFRRSHQLADAARIVALDGTRSDTAIITSREPGVMIAAMLNGDLSHADSWIVEVLGELASPTESDAGLRETLRVYLECGASFKDTGARLHLHSNTVKYRIGRAVERRGRPLEEGRLDVEIALLLCARFPRLLKGPADRSGYRSES</sequence>
<proteinExistence type="inferred from homology"/>
<evidence type="ECO:0000313" key="6">
    <source>
        <dbReference type="Proteomes" id="UP000550729"/>
    </source>
</evidence>
<dbReference type="PANTHER" id="PTHR33744">
    <property type="entry name" value="CARBOHYDRATE DIACID REGULATOR"/>
    <property type="match status" value="1"/>
</dbReference>
<comment type="similarity">
    <text evidence="1">Belongs to the CdaR family.</text>
</comment>
<reference evidence="5 6" key="1">
    <citation type="submission" date="2020-04" db="EMBL/GenBank/DDBJ databases">
        <title>Gordonia sp. nov. TBRC 11910.</title>
        <authorList>
            <person name="Suriyachadkun C."/>
        </authorList>
    </citation>
    <scope>NUCLEOTIDE SEQUENCE [LARGE SCALE GENOMIC DNA]</scope>
    <source>
        <strain evidence="5 6">TBRC 11910</strain>
    </source>
</reference>
<feature type="domain" description="PucR C-terminal helix-turn-helix" evidence="2">
    <location>
        <begin position="353"/>
        <end position="408"/>
    </location>
</feature>
<protein>
    <submittedName>
        <fullName evidence="5">PucR family transcriptional regulator</fullName>
    </submittedName>
</protein>
<evidence type="ECO:0000259" key="3">
    <source>
        <dbReference type="Pfam" id="PF14361"/>
    </source>
</evidence>
<evidence type="ECO:0000259" key="4">
    <source>
        <dbReference type="Pfam" id="PF17853"/>
    </source>
</evidence>
<feature type="domain" description="RsbT co-antagonist protein RsbRD N-terminal" evidence="3">
    <location>
        <begin position="24"/>
        <end position="166"/>
    </location>
</feature>
<dbReference type="Proteomes" id="UP000550729">
    <property type="component" value="Unassembled WGS sequence"/>
</dbReference>
<dbReference type="InterPro" id="IPR025751">
    <property type="entry name" value="RsbRD_N_dom"/>
</dbReference>
<dbReference type="Pfam" id="PF13556">
    <property type="entry name" value="HTH_30"/>
    <property type="match status" value="1"/>
</dbReference>
<keyword evidence="6" id="KW-1185">Reference proteome</keyword>
<dbReference type="EMBL" id="JABBNB010000016">
    <property type="protein sequence ID" value="NMO02719.1"/>
    <property type="molecule type" value="Genomic_DNA"/>
</dbReference>
<dbReference type="InterPro" id="IPR051448">
    <property type="entry name" value="CdaR-like_regulators"/>
</dbReference>
<dbReference type="PANTHER" id="PTHR33744:SF1">
    <property type="entry name" value="DNA-BINDING TRANSCRIPTIONAL ACTIVATOR ADER"/>
    <property type="match status" value="1"/>
</dbReference>
<dbReference type="Pfam" id="PF17853">
    <property type="entry name" value="GGDEF_2"/>
    <property type="match status" value="1"/>
</dbReference>
<name>A0A848KWN8_9ACTN</name>
<comment type="caution">
    <text evidence="5">The sequence shown here is derived from an EMBL/GenBank/DDBJ whole genome shotgun (WGS) entry which is preliminary data.</text>
</comment>
<dbReference type="InterPro" id="IPR041522">
    <property type="entry name" value="CdaR_GGDEF"/>
</dbReference>
<dbReference type="AlphaFoldDB" id="A0A848KWN8"/>
<organism evidence="5 6">
    <name type="scientific">Gordonia asplenii</name>
    <dbReference type="NCBI Taxonomy" id="2725283"/>
    <lineage>
        <taxon>Bacteria</taxon>
        <taxon>Bacillati</taxon>
        <taxon>Actinomycetota</taxon>
        <taxon>Actinomycetes</taxon>
        <taxon>Mycobacteriales</taxon>
        <taxon>Gordoniaceae</taxon>
        <taxon>Gordonia</taxon>
    </lineage>
</organism>
<evidence type="ECO:0000256" key="1">
    <source>
        <dbReference type="ARBA" id="ARBA00006754"/>
    </source>
</evidence>